<evidence type="ECO:0000313" key="2">
    <source>
        <dbReference type="EMBL" id="SVA63437.1"/>
    </source>
</evidence>
<proteinExistence type="predicted"/>
<dbReference type="Pfam" id="PF07587">
    <property type="entry name" value="PSD1"/>
    <property type="match status" value="1"/>
</dbReference>
<evidence type="ECO:0000259" key="1">
    <source>
        <dbReference type="Pfam" id="PF07587"/>
    </source>
</evidence>
<accession>A0A381XH00</accession>
<feature type="non-terminal residue" evidence="2">
    <location>
        <position position="1"/>
    </location>
</feature>
<reference evidence="2" key="1">
    <citation type="submission" date="2018-05" db="EMBL/GenBank/DDBJ databases">
        <authorList>
            <person name="Lanie J.A."/>
            <person name="Ng W.-L."/>
            <person name="Kazmierczak K.M."/>
            <person name="Andrzejewski T.M."/>
            <person name="Davidsen T.M."/>
            <person name="Wayne K.J."/>
            <person name="Tettelin H."/>
            <person name="Glass J.I."/>
            <person name="Rusch D."/>
            <person name="Podicherti R."/>
            <person name="Tsui H.-C.T."/>
            <person name="Winkler M.E."/>
        </authorList>
    </citation>
    <scope>NUCLEOTIDE SEQUENCE</scope>
</reference>
<dbReference type="EMBL" id="UINC01014976">
    <property type="protein sequence ID" value="SVA63437.1"/>
    <property type="molecule type" value="Genomic_DNA"/>
</dbReference>
<name>A0A381XH00_9ZZZZ</name>
<dbReference type="AlphaFoldDB" id="A0A381XH00"/>
<dbReference type="PANTHER" id="PTHR35889:SF3">
    <property type="entry name" value="F-BOX DOMAIN-CONTAINING PROTEIN"/>
    <property type="match status" value="1"/>
</dbReference>
<protein>
    <recommendedName>
        <fullName evidence="1">DUF1553 domain-containing protein</fullName>
    </recommendedName>
</protein>
<dbReference type="PANTHER" id="PTHR35889">
    <property type="entry name" value="CYCLOINULO-OLIGOSACCHARIDE FRUCTANOTRANSFERASE-RELATED"/>
    <property type="match status" value="1"/>
</dbReference>
<gene>
    <name evidence="2" type="ORF">METZ01_LOCUS116291</name>
</gene>
<feature type="domain" description="DUF1553" evidence="1">
    <location>
        <begin position="166"/>
        <end position="425"/>
    </location>
</feature>
<sequence length="448" mass="50484">ERVIDGKYGTQRWQASYKEAKQQPWLELTFEKPVEVGRMRMSTNREYYYETDYLEQKNKFNFQNYIVEAQLPDGSWKELASTAKIKKAIQQNKGLADAVGEISHLTYQLSEEGPRPSFVGSFIKPKVTHVFHRGSPENPRDVVLPGAPKILAGELGVGNDASGLARRLRFADWVADTSNPLTARVMANRIWQHVFGAGLVVTGGDFGRAGAPPSHPELLDWISAEFSQPSRPGGTAWSMKECIRLLVTSDAFRRSSQPTMEGMKKDATSSLLWRFSPRRVEAEVIRDGILLASGKLDHKLGGRSYRIHNVKKTYAQWEVVNNHGPETWRRMIYQERMRRVDDRIFTAFDFPDCGQVRAKRPVSTTPLQALNLMNSDFVVEQSALIAERAKKELVGCGTQVLVRRCFSLLLGRQPDAAELMACVQVAKERGLPVVCRALINSNEFAFLP</sequence>
<dbReference type="Gene3D" id="2.60.120.260">
    <property type="entry name" value="Galactose-binding domain-like"/>
    <property type="match status" value="1"/>
</dbReference>
<organism evidence="2">
    <name type="scientific">marine metagenome</name>
    <dbReference type="NCBI Taxonomy" id="408172"/>
    <lineage>
        <taxon>unclassified sequences</taxon>
        <taxon>metagenomes</taxon>
        <taxon>ecological metagenomes</taxon>
    </lineage>
</organism>
<dbReference type="InterPro" id="IPR022655">
    <property type="entry name" value="DUF1553"/>
</dbReference>